<evidence type="ECO:0000313" key="2">
    <source>
        <dbReference type="EMBL" id="KAI7836460.1"/>
    </source>
</evidence>
<gene>
    <name evidence="2" type="ORF">COHA_009677</name>
</gene>
<feature type="signal peptide" evidence="1">
    <location>
        <begin position="1"/>
        <end position="15"/>
    </location>
</feature>
<keyword evidence="1" id="KW-0732">Signal</keyword>
<dbReference type="AlphaFoldDB" id="A0AAD5DJ32"/>
<feature type="chain" id="PRO_5041971706" evidence="1">
    <location>
        <begin position="16"/>
        <end position="323"/>
    </location>
</feature>
<sequence length="323" mass="34717">MKLLLLACLLAVAQAHRDWEYPAVAPLQEGTYQPGLTTIAALGSADAPCPAGFAASTKPEHLEMGADLLESWFVKYAMPDLIAKNVAAYACTRGPKCEQTRYVSVCAPKTTTAGQPANIYAQGIVLYRCNNQVVRGAWEYKKVGIFAAKGAFIADTTEGGLLGGTTVPAVAALPASNALQKGKYKVNAGQTIPDITCPNGYQRRSNWGNIDQEDTMARKLVDDFFTKIALPQLRKAGNPYGCPFGAKFVDGDPFFGAQVKDTTTKHTHTSSCFQKNPPAKGKTAIMYAQGIINYYCLDKNGKKSGTYKYVAVYTAAGAFIQPK</sequence>
<reference evidence="2" key="1">
    <citation type="submission" date="2020-11" db="EMBL/GenBank/DDBJ databases">
        <title>Chlorella ohadii genome sequencing and assembly.</title>
        <authorList>
            <person name="Murik O."/>
            <person name="Treves H."/>
            <person name="Kedem I."/>
            <person name="Shotland Y."/>
            <person name="Kaplan A."/>
        </authorList>
    </citation>
    <scope>NUCLEOTIDE SEQUENCE</scope>
    <source>
        <strain evidence="2">1</strain>
    </source>
</reference>
<evidence type="ECO:0000313" key="3">
    <source>
        <dbReference type="Proteomes" id="UP001205105"/>
    </source>
</evidence>
<protein>
    <submittedName>
        <fullName evidence="2">Uncharacterized protein</fullName>
    </submittedName>
</protein>
<keyword evidence="3" id="KW-1185">Reference proteome</keyword>
<organism evidence="2 3">
    <name type="scientific">Chlorella ohadii</name>
    <dbReference type="NCBI Taxonomy" id="2649997"/>
    <lineage>
        <taxon>Eukaryota</taxon>
        <taxon>Viridiplantae</taxon>
        <taxon>Chlorophyta</taxon>
        <taxon>core chlorophytes</taxon>
        <taxon>Trebouxiophyceae</taxon>
        <taxon>Chlorellales</taxon>
        <taxon>Chlorellaceae</taxon>
        <taxon>Chlorella clade</taxon>
        <taxon>Chlorella</taxon>
    </lineage>
</organism>
<dbReference type="EMBL" id="JADXDR010000186">
    <property type="protein sequence ID" value="KAI7836460.1"/>
    <property type="molecule type" value="Genomic_DNA"/>
</dbReference>
<proteinExistence type="predicted"/>
<comment type="caution">
    <text evidence="2">The sequence shown here is derived from an EMBL/GenBank/DDBJ whole genome shotgun (WGS) entry which is preliminary data.</text>
</comment>
<dbReference type="Proteomes" id="UP001205105">
    <property type="component" value="Unassembled WGS sequence"/>
</dbReference>
<name>A0AAD5DJ32_9CHLO</name>
<accession>A0AAD5DJ32</accession>
<evidence type="ECO:0000256" key="1">
    <source>
        <dbReference type="SAM" id="SignalP"/>
    </source>
</evidence>